<dbReference type="GO" id="GO:0003700">
    <property type="term" value="F:DNA-binding transcription factor activity"/>
    <property type="evidence" value="ECO:0007669"/>
    <property type="project" value="InterPro"/>
</dbReference>
<reference evidence="9 10" key="1">
    <citation type="submission" date="2013-07" db="EMBL/GenBank/DDBJ databases">
        <title>Sulfurimonas hongkongensis AST-10 Genome Sequencing.</title>
        <authorList>
            <person name="Cai L."/>
            <person name="Zhang T."/>
        </authorList>
    </citation>
    <scope>NUCLEOTIDE SEQUENCE [LARGE SCALE GENOMIC DNA]</scope>
    <source>
        <strain evidence="9 10">AST-10</strain>
    </source>
</reference>
<dbReference type="InterPro" id="IPR002481">
    <property type="entry name" value="FUR"/>
</dbReference>
<sequence length="138" mass="15732">MYNIVMNNFTDELRRHNLKATPQRLAISSALHNYGHVNIDNLYEMMLSKFASISLATIYKNINIMLDNSYIQEIKIPQNKTVYELTKSSHSHLVCTECKMVEDIELDIDSIVSKLNLDGRFQISKTDLVVSGVCKSCS</sequence>
<gene>
    <name evidence="9" type="ORF">M947_03555</name>
</gene>
<dbReference type="STRING" id="1172190.M947_03555"/>
<name>T0JPL1_9BACT</name>
<feature type="binding site" evidence="8">
    <location>
        <position position="98"/>
    </location>
    <ligand>
        <name>Zn(2+)</name>
        <dbReference type="ChEBI" id="CHEBI:29105"/>
    </ligand>
</feature>
<dbReference type="Proteomes" id="UP000015520">
    <property type="component" value="Unassembled WGS sequence"/>
</dbReference>
<dbReference type="InterPro" id="IPR036390">
    <property type="entry name" value="WH_DNA-bd_sf"/>
</dbReference>
<comment type="cofactor">
    <cofactor evidence="8">
        <name>Zn(2+)</name>
        <dbReference type="ChEBI" id="CHEBI:29105"/>
    </cofactor>
    <text evidence="8">Binds 1 zinc ion per subunit.</text>
</comment>
<dbReference type="Gene3D" id="3.30.1490.190">
    <property type="match status" value="1"/>
</dbReference>
<dbReference type="EMBL" id="AUPZ01000004">
    <property type="protein sequence ID" value="EQB40111.1"/>
    <property type="molecule type" value="Genomic_DNA"/>
</dbReference>
<dbReference type="PANTHER" id="PTHR33202:SF7">
    <property type="entry name" value="FERRIC UPTAKE REGULATION PROTEIN"/>
    <property type="match status" value="1"/>
</dbReference>
<comment type="function">
    <text evidence="1">Acts as a global negative controlling element, employing Fe(2+) as a cofactor to bind the operator of the repressed genes.</text>
</comment>
<dbReference type="GO" id="GO:1900376">
    <property type="term" value="P:regulation of secondary metabolite biosynthetic process"/>
    <property type="evidence" value="ECO:0007669"/>
    <property type="project" value="TreeGrafter"/>
</dbReference>
<evidence type="ECO:0000256" key="8">
    <source>
        <dbReference type="PIRSR" id="PIRSR602481-1"/>
    </source>
</evidence>
<dbReference type="InterPro" id="IPR036388">
    <property type="entry name" value="WH-like_DNA-bd_sf"/>
</dbReference>
<keyword evidence="7" id="KW-0804">Transcription</keyword>
<dbReference type="GO" id="GO:0008270">
    <property type="term" value="F:zinc ion binding"/>
    <property type="evidence" value="ECO:0007669"/>
    <property type="project" value="TreeGrafter"/>
</dbReference>
<keyword evidence="10" id="KW-1185">Reference proteome</keyword>
<comment type="similarity">
    <text evidence="2">Belongs to the Fur family.</text>
</comment>
<keyword evidence="8" id="KW-0479">Metal-binding</keyword>
<feature type="binding site" evidence="8">
    <location>
        <position position="95"/>
    </location>
    <ligand>
        <name>Zn(2+)</name>
        <dbReference type="ChEBI" id="CHEBI:29105"/>
    </ligand>
</feature>
<dbReference type="Pfam" id="PF01475">
    <property type="entry name" value="FUR"/>
    <property type="match status" value="1"/>
</dbReference>
<evidence type="ECO:0000313" key="9">
    <source>
        <dbReference type="EMBL" id="EQB40111.1"/>
    </source>
</evidence>
<evidence type="ECO:0000256" key="4">
    <source>
        <dbReference type="ARBA" id="ARBA00022833"/>
    </source>
</evidence>
<dbReference type="AlphaFoldDB" id="T0JPL1"/>
<keyword evidence="3" id="KW-0678">Repressor</keyword>
<evidence type="ECO:0000256" key="2">
    <source>
        <dbReference type="ARBA" id="ARBA00007957"/>
    </source>
</evidence>
<feature type="binding site" evidence="8">
    <location>
        <position position="134"/>
    </location>
    <ligand>
        <name>Zn(2+)</name>
        <dbReference type="ChEBI" id="CHEBI:29105"/>
    </ligand>
</feature>
<dbReference type="InterPro" id="IPR043135">
    <property type="entry name" value="Fur_C"/>
</dbReference>
<comment type="caution">
    <text evidence="9">The sequence shown here is derived from an EMBL/GenBank/DDBJ whole genome shotgun (WGS) entry which is preliminary data.</text>
</comment>
<keyword evidence="6" id="KW-0238">DNA-binding</keyword>
<dbReference type="GO" id="GO:0000976">
    <property type="term" value="F:transcription cis-regulatory region binding"/>
    <property type="evidence" value="ECO:0007669"/>
    <property type="project" value="TreeGrafter"/>
</dbReference>
<protein>
    <submittedName>
        <fullName evidence="9">Uncharacterized protein</fullName>
    </submittedName>
</protein>
<dbReference type="GO" id="GO:0045892">
    <property type="term" value="P:negative regulation of DNA-templated transcription"/>
    <property type="evidence" value="ECO:0007669"/>
    <property type="project" value="TreeGrafter"/>
</dbReference>
<dbReference type="Gene3D" id="1.10.10.10">
    <property type="entry name" value="Winged helix-like DNA-binding domain superfamily/Winged helix DNA-binding domain"/>
    <property type="match status" value="1"/>
</dbReference>
<evidence type="ECO:0000256" key="5">
    <source>
        <dbReference type="ARBA" id="ARBA00023015"/>
    </source>
</evidence>
<dbReference type="eggNOG" id="COG0735">
    <property type="taxonomic scope" value="Bacteria"/>
</dbReference>
<accession>T0JPL1</accession>
<evidence type="ECO:0000256" key="7">
    <source>
        <dbReference type="ARBA" id="ARBA00023163"/>
    </source>
</evidence>
<dbReference type="PATRIC" id="fig|1172190.3.peg.691"/>
<feature type="binding site" evidence="8">
    <location>
        <position position="137"/>
    </location>
    <ligand>
        <name>Zn(2+)</name>
        <dbReference type="ChEBI" id="CHEBI:29105"/>
    </ligand>
</feature>
<organism evidence="9 10">
    <name type="scientific">Sulfurimonas hongkongensis</name>
    <dbReference type="NCBI Taxonomy" id="1172190"/>
    <lineage>
        <taxon>Bacteria</taxon>
        <taxon>Pseudomonadati</taxon>
        <taxon>Campylobacterota</taxon>
        <taxon>Epsilonproteobacteria</taxon>
        <taxon>Campylobacterales</taxon>
        <taxon>Sulfurimonadaceae</taxon>
        <taxon>Sulfurimonas</taxon>
    </lineage>
</organism>
<evidence type="ECO:0000256" key="3">
    <source>
        <dbReference type="ARBA" id="ARBA00022491"/>
    </source>
</evidence>
<dbReference type="CDD" id="cd07153">
    <property type="entry name" value="Fur_like"/>
    <property type="match status" value="1"/>
</dbReference>
<evidence type="ECO:0000256" key="1">
    <source>
        <dbReference type="ARBA" id="ARBA00002997"/>
    </source>
</evidence>
<evidence type="ECO:0000256" key="6">
    <source>
        <dbReference type="ARBA" id="ARBA00023125"/>
    </source>
</evidence>
<proteinExistence type="inferred from homology"/>
<keyword evidence="5" id="KW-0805">Transcription regulation</keyword>
<evidence type="ECO:0000313" key="10">
    <source>
        <dbReference type="Proteomes" id="UP000015520"/>
    </source>
</evidence>
<dbReference type="PANTHER" id="PTHR33202">
    <property type="entry name" value="ZINC UPTAKE REGULATION PROTEIN"/>
    <property type="match status" value="1"/>
</dbReference>
<keyword evidence="4 8" id="KW-0862">Zinc</keyword>
<dbReference type="SUPFAM" id="SSF46785">
    <property type="entry name" value="Winged helix' DNA-binding domain"/>
    <property type="match status" value="1"/>
</dbReference>